<keyword evidence="5" id="KW-0349">Heme</keyword>
<dbReference type="GO" id="GO:0020037">
    <property type="term" value="F:heme binding"/>
    <property type="evidence" value="ECO:0007669"/>
    <property type="project" value="InterPro"/>
</dbReference>
<evidence type="ECO:0000256" key="3">
    <source>
        <dbReference type="ARBA" id="ARBA00023002"/>
    </source>
</evidence>
<keyword evidence="6" id="KW-0812">Transmembrane</keyword>
<proteinExistence type="inferred from homology"/>
<dbReference type="SUPFAM" id="SSF48264">
    <property type="entry name" value="Cytochrome P450"/>
    <property type="match status" value="1"/>
</dbReference>
<evidence type="ECO:0000313" key="8">
    <source>
        <dbReference type="Proteomes" id="UP000243308"/>
    </source>
</evidence>
<name>A0A086TJE7_9FUNG</name>
<dbReference type="InterPro" id="IPR036396">
    <property type="entry name" value="Cyt_P450_sf"/>
</dbReference>
<accession>A0A086TJE7</accession>
<dbReference type="PANTHER" id="PTHR24296">
    <property type="entry name" value="CYTOCHROME P450"/>
    <property type="match status" value="1"/>
</dbReference>
<dbReference type="GO" id="GO:0016705">
    <property type="term" value="F:oxidoreductase activity, acting on paired donors, with incorporation or reduction of molecular oxygen"/>
    <property type="evidence" value="ECO:0007669"/>
    <property type="project" value="InterPro"/>
</dbReference>
<feature type="transmembrane region" description="Helical" evidence="6">
    <location>
        <begin position="12"/>
        <end position="33"/>
    </location>
</feature>
<sequence length="516" mass="58836">MSTLTSLFRYVLLFAVSSEFLAVILALMVFYVYKHRSHAIGSRLRPDLKQPKGVFPILGHLPLLASVPSSGLYQFFEKQYNELGPVWTITLPIFGRIIQIDSAENVEHVLKTNSYNFEKGGAFKGILQDLLGTEGMNLNEGEKWRFVRSLTSRVFNTKAYREYTSDIFVTESRKVINYLDKASSQGTVVDFQALMLYFTLDCLGSTLFGETFGCLENIEHGVAFGVSLDELLETCTKRLINPLWKIQERMTSVDKKVKHDRQSLRNHVLEIIEKRRKDGNHAHRKDFLQFFLDSEDNKSQPLSDDLLIDNMLTFTTAGRDTTAHALTWMFYLIYRDDSDESIRATLVREVDDVLGGSIPTHETLKNLKFAEAWYDLITKVPPLRIFPPVPRNLRYCVKEDILPDGTKVYAGEWVAWSSYVMGRSESVWGPDAKEFRPSRWINSVKPSLGKFNSFGLGPRACPGQHHATIQVLTVIGMILQHFDVKLEEPSKVPTYATSLAFPMVDGLKIRVSRRQL</sequence>
<dbReference type="GO" id="GO:0004497">
    <property type="term" value="F:monooxygenase activity"/>
    <property type="evidence" value="ECO:0007669"/>
    <property type="project" value="UniProtKB-KW"/>
</dbReference>
<keyword evidence="4 5" id="KW-0408">Iron</keyword>
<protein>
    <recommendedName>
        <fullName evidence="9">Cytochrome P450</fullName>
    </recommendedName>
</protein>
<feature type="transmembrane region" description="Helical" evidence="6">
    <location>
        <begin position="54"/>
        <end position="76"/>
    </location>
</feature>
<evidence type="ECO:0008006" key="9">
    <source>
        <dbReference type="Google" id="ProtNLM"/>
    </source>
</evidence>
<keyword evidence="6" id="KW-0472">Membrane</keyword>
<keyword evidence="8" id="KW-1185">Reference proteome</keyword>
<dbReference type="Gene3D" id="1.10.630.10">
    <property type="entry name" value="Cytochrome P450"/>
    <property type="match status" value="1"/>
</dbReference>
<dbReference type="GO" id="GO:0006629">
    <property type="term" value="P:lipid metabolic process"/>
    <property type="evidence" value="ECO:0007669"/>
    <property type="project" value="UniProtKB-ARBA"/>
</dbReference>
<organism evidence="7 8">
    <name type="scientific">Podila verticillata NRRL 6337</name>
    <dbReference type="NCBI Taxonomy" id="1069443"/>
    <lineage>
        <taxon>Eukaryota</taxon>
        <taxon>Fungi</taxon>
        <taxon>Fungi incertae sedis</taxon>
        <taxon>Mucoromycota</taxon>
        <taxon>Mortierellomycotina</taxon>
        <taxon>Mortierellomycetes</taxon>
        <taxon>Mortierellales</taxon>
        <taxon>Mortierellaceae</taxon>
        <taxon>Podila</taxon>
    </lineage>
</organism>
<comment type="similarity">
    <text evidence="1 5">Belongs to the cytochrome P450 family.</text>
</comment>
<dbReference type="OrthoDB" id="1470350at2759"/>
<evidence type="ECO:0000256" key="5">
    <source>
        <dbReference type="RuleBase" id="RU000461"/>
    </source>
</evidence>
<evidence type="ECO:0000256" key="6">
    <source>
        <dbReference type="SAM" id="Phobius"/>
    </source>
</evidence>
<gene>
    <name evidence="7" type="ORF">MVEG_11713</name>
</gene>
<dbReference type="PROSITE" id="PS00086">
    <property type="entry name" value="CYTOCHROME_P450"/>
    <property type="match status" value="1"/>
</dbReference>
<evidence type="ECO:0000256" key="2">
    <source>
        <dbReference type="ARBA" id="ARBA00022723"/>
    </source>
</evidence>
<dbReference type="InterPro" id="IPR001128">
    <property type="entry name" value="Cyt_P450"/>
</dbReference>
<dbReference type="AlphaFoldDB" id="A0A086TJE7"/>
<keyword evidence="3 5" id="KW-0560">Oxidoreductase</keyword>
<keyword evidence="5" id="KW-0503">Monooxygenase</keyword>
<dbReference type="Pfam" id="PF00067">
    <property type="entry name" value="p450"/>
    <property type="match status" value="1"/>
</dbReference>
<dbReference type="Proteomes" id="UP000243308">
    <property type="component" value="Unassembled WGS sequence"/>
</dbReference>
<evidence type="ECO:0000256" key="4">
    <source>
        <dbReference type="ARBA" id="ARBA00023004"/>
    </source>
</evidence>
<evidence type="ECO:0000313" key="7">
    <source>
        <dbReference type="EMBL" id="KFH62074.1"/>
    </source>
</evidence>
<keyword evidence="2 5" id="KW-0479">Metal-binding</keyword>
<dbReference type="InterPro" id="IPR017972">
    <property type="entry name" value="Cyt_P450_CS"/>
</dbReference>
<evidence type="ECO:0000256" key="1">
    <source>
        <dbReference type="ARBA" id="ARBA00010617"/>
    </source>
</evidence>
<dbReference type="PRINTS" id="PR00385">
    <property type="entry name" value="P450"/>
</dbReference>
<dbReference type="GO" id="GO:0005506">
    <property type="term" value="F:iron ion binding"/>
    <property type="evidence" value="ECO:0007669"/>
    <property type="project" value="InterPro"/>
</dbReference>
<reference evidence="7 8" key="1">
    <citation type="submission" date="2011-02" db="EMBL/GenBank/DDBJ databases">
        <title>The Genome Sequence of Mortierella verticillata NRRL 6337.</title>
        <authorList>
            <consortium name="The Broad Institute Genome Sequencing Platform"/>
            <person name="Russ C."/>
            <person name="Cuomo C."/>
            <person name="Burger G."/>
            <person name="Gray M.W."/>
            <person name="Holland P.W.H."/>
            <person name="King N."/>
            <person name="Lang F.B.F."/>
            <person name="Roger A.J."/>
            <person name="Ruiz-Trillo I."/>
            <person name="Young S.K."/>
            <person name="Zeng Q."/>
            <person name="Gargeya S."/>
            <person name="Alvarado L."/>
            <person name="Berlin A."/>
            <person name="Chapman S.B."/>
            <person name="Chen Z."/>
            <person name="Freedman E."/>
            <person name="Gellesch M."/>
            <person name="Goldberg J."/>
            <person name="Griggs A."/>
            <person name="Gujja S."/>
            <person name="Heilman E."/>
            <person name="Heiman D."/>
            <person name="Howarth C."/>
            <person name="Mehta T."/>
            <person name="Neiman D."/>
            <person name="Pearson M."/>
            <person name="Roberts A."/>
            <person name="Saif S."/>
            <person name="Shea T."/>
            <person name="Shenoy N."/>
            <person name="Sisk P."/>
            <person name="Stolte C."/>
            <person name="Sykes S."/>
            <person name="White J."/>
            <person name="Yandava C."/>
            <person name="Haas B."/>
            <person name="Nusbaum C."/>
            <person name="Birren B."/>
        </authorList>
    </citation>
    <scope>NUCLEOTIDE SEQUENCE [LARGE SCALE GENOMIC DNA]</scope>
    <source>
        <strain evidence="7 8">NRRL 6337</strain>
    </source>
</reference>
<dbReference type="EMBL" id="KN042433">
    <property type="protein sequence ID" value="KFH62074.1"/>
    <property type="molecule type" value="Genomic_DNA"/>
</dbReference>
<keyword evidence="6" id="KW-1133">Transmembrane helix</keyword>